<dbReference type="STRING" id="3983.A0A2C9VG24"/>
<proteinExistence type="predicted"/>
<comment type="function">
    <text evidence="5">Transcription factor that specifically binds AT-rich DNA sequences related to the nuclear matrix attachment regions (MARs).</text>
</comment>
<dbReference type="InterPro" id="IPR005175">
    <property type="entry name" value="PPC_dom"/>
</dbReference>
<evidence type="ECO:0000256" key="3">
    <source>
        <dbReference type="ARBA" id="ARBA00023163"/>
    </source>
</evidence>
<dbReference type="Gramene" id="Manes.08G137200.1.v8.1">
    <property type="protein sequence ID" value="Manes.08G137200.1.v8.1.CDS"/>
    <property type="gene ID" value="Manes.08G137200.v8.1"/>
</dbReference>
<comment type="caution">
    <text evidence="8">The sequence shown here is derived from an EMBL/GenBank/DDBJ whole genome shotgun (WGS) entry which is preliminary data.</text>
</comment>
<gene>
    <name evidence="8" type="ORF">MANES_08G137200v8</name>
</gene>
<dbReference type="Gramene" id="Manes.08G137200.3.v8.1">
    <property type="protein sequence ID" value="Manes.08G137200.3.v8.1.CDS"/>
    <property type="gene ID" value="Manes.08G137200.v8.1"/>
</dbReference>
<evidence type="ECO:0000313" key="8">
    <source>
        <dbReference type="EMBL" id="OAY44277.1"/>
    </source>
</evidence>
<dbReference type="InterPro" id="IPR039605">
    <property type="entry name" value="AHL"/>
</dbReference>
<evidence type="ECO:0000256" key="5">
    <source>
        <dbReference type="RuleBase" id="RU367031"/>
    </source>
</evidence>
<evidence type="ECO:0000313" key="9">
    <source>
        <dbReference type="Proteomes" id="UP000091857"/>
    </source>
</evidence>
<evidence type="ECO:0000256" key="2">
    <source>
        <dbReference type="ARBA" id="ARBA00023125"/>
    </source>
</evidence>
<keyword evidence="1 5" id="KW-0805">Transcription regulation</keyword>
<comment type="subcellular location">
    <subcellularLocation>
        <location evidence="5">Nucleus</location>
    </subcellularLocation>
</comment>
<dbReference type="Pfam" id="PF03479">
    <property type="entry name" value="PCC"/>
    <property type="match status" value="1"/>
</dbReference>
<keyword evidence="3 5" id="KW-0804">Transcription</keyword>
<evidence type="ECO:0000256" key="1">
    <source>
        <dbReference type="ARBA" id="ARBA00023015"/>
    </source>
</evidence>
<dbReference type="CDD" id="cd11378">
    <property type="entry name" value="DUF296"/>
    <property type="match status" value="1"/>
</dbReference>
<keyword evidence="9" id="KW-1185">Reference proteome</keyword>
<evidence type="ECO:0000259" key="7">
    <source>
        <dbReference type="PROSITE" id="PS51742"/>
    </source>
</evidence>
<keyword evidence="4 5" id="KW-0539">Nucleus</keyword>
<feature type="domain" description="PPC" evidence="7">
    <location>
        <begin position="121"/>
        <end position="259"/>
    </location>
</feature>
<dbReference type="SUPFAM" id="SSF117856">
    <property type="entry name" value="AF0104/ALDC/Ptd012-like"/>
    <property type="match status" value="1"/>
</dbReference>
<dbReference type="EMBL" id="CM004394">
    <property type="protein sequence ID" value="OAY44277.1"/>
    <property type="molecule type" value="Genomic_DNA"/>
</dbReference>
<feature type="region of interest" description="Disordered" evidence="6">
    <location>
        <begin position="317"/>
        <end position="351"/>
    </location>
</feature>
<dbReference type="Gene3D" id="3.30.1330.80">
    <property type="entry name" value="Hypothetical protein, similar to alpha- acetolactate decarboxylase, domain 2"/>
    <property type="match status" value="1"/>
</dbReference>
<dbReference type="PROSITE" id="PS51742">
    <property type="entry name" value="PPC"/>
    <property type="match status" value="1"/>
</dbReference>
<dbReference type="GO" id="GO:0003680">
    <property type="term" value="F:minor groove of adenine-thymine-rich DNA binding"/>
    <property type="evidence" value="ECO:0007669"/>
    <property type="project" value="UniProtKB-UniRule"/>
</dbReference>
<evidence type="ECO:0000256" key="4">
    <source>
        <dbReference type="ARBA" id="ARBA00023242"/>
    </source>
</evidence>
<dbReference type="PANTHER" id="PTHR31500">
    <property type="entry name" value="AT-HOOK MOTIF NUCLEAR-LOCALIZED PROTEIN 9"/>
    <property type="match status" value="1"/>
</dbReference>
<dbReference type="GO" id="GO:0005634">
    <property type="term" value="C:nucleus"/>
    <property type="evidence" value="ECO:0007669"/>
    <property type="project" value="UniProtKB-SubCell"/>
</dbReference>
<feature type="region of interest" description="Disordered" evidence="6">
    <location>
        <begin position="1"/>
        <end position="110"/>
    </location>
</feature>
<dbReference type="Proteomes" id="UP000091857">
    <property type="component" value="Chromosome 8"/>
</dbReference>
<sequence>MEPNESQHHLSSYFATTTTTPSPTNGLMPPHPNSTSDSGGGPHMLYPHSVGPSSAAVATAPVEPPRRKRGRPRKYGTPEQALAAKKTASSSNSVPKEKREGATSYSGSSRKSQQLFALGNAGQGFIPHVITVAAGEDVAQKLMMFMQQSKREMCILSASGSISNASLRQPATSGGNITYEGRFEIISISGSYVRTDIGGRTGGLSVCLSNTDGQLIGGGVGGPLTAGGPVQVIVGTFLLDNKKDASGGVKVDASTNKLPSPVGGASISNIGFLSPVESSGRNPVTGNDDHANIGGNPFMIHPRGMHVAPSRTPDWLSGPDPRVNAGFELTGRVGHGAYQSPENGDYEQLPD</sequence>
<dbReference type="AlphaFoldDB" id="A0A2C9VG24"/>
<dbReference type="OMA" id="PMEPLKR"/>
<accession>A0A2C9VG24</accession>
<protein>
    <recommendedName>
        <fullName evidence="5">AT-hook motif nuclear-localized protein</fullName>
    </recommendedName>
</protein>
<dbReference type="OrthoDB" id="2017193at2759"/>
<reference evidence="9" key="1">
    <citation type="journal article" date="2016" name="Nat. Biotechnol.">
        <title>Sequencing wild and cultivated cassava and related species reveals extensive interspecific hybridization and genetic diversity.</title>
        <authorList>
            <person name="Bredeson J.V."/>
            <person name="Lyons J.B."/>
            <person name="Prochnik S.E."/>
            <person name="Wu G.A."/>
            <person name="Ha C.M."/>
            <person name="Edsinger-Gonzales E."/>
            <person name="Grimwood J."/>
            <person name="Schmutz J."/>
            <person name="Rabbi I.Y."/>
            <person name="Egesi C."/>
            <person name="Nauluvula P."/>
            <person name="Lebot V."/>
            <person name="Ndunguru J."/>
            <person name="Mkamilo G."/>
            <person name="Bart R.S."/>
            <person name="Setter T.L."/>
            <person name="Gleadow R.M."/>
            <person name="Kulakow P."/>
            <person name="Ferguson M.E."/>
            <person name="Rounsley S."/>
            <person name="Rokhsar D.S."/>
        </authorList>
    </citation>
    <scope>NUCLEOTIDE SEQUENCE [LARGE SCALE GENOMIC DNA]</scope>
    <source>
        <strain evidence="9">cv. AM560-2</strain>
    </source>
</reference>
<comment type="domain">
    <text evidence="5">The PPC domain mediates interactions between AHL proteins.</text>
</comment>
<keyword evidence="2 5" id="KW-0238">DNA-binding</keyword>
<dbReference type="Gramene" id="Manes.08G137200.2.v8.1">
    <property type="protein sequence ID" value="Manes.08G137200.2.v8.1.CDS"/>
    <property type="gene ID" value="Manes.08G137200.v8.1"/>
</dbReference>
<evidence type="ECO:0000256" key="6">
    <source>
        <dbReference type="SAM" id="MobiDB-lite"/>
    </source>
</evidence>
<name>A0A2C9VG24_MANES</name>
<organism evidence="8 9">
    <name type="scientific">Manihot esculenta</name>
    <name type="common">Cassava</name>
    <name type="synonym">Jatropha manihot</name>
    <dbReference type="NCBI Taxonomy" id="3983"/>
    <lineage>
        <taxon>Eukaryota</taxon>
        <taxon>Viridiplantae</taxon>
        <taxon>Streptophyta</taxon>
        <taxon>Embryophyta</taxon>
        <taxon>Tracheophyta</taxon>
        <taxon>Spermatophyta</taxon>
        <taxon>Magnoliopsida</taxon>
        <taxon>eudicotyledons</taxon>
        <taxon>Gunneridae</taxon>
        <taxon>Pentapetalae</taxon>
        <taxon>rosids</taxon>
        <taxon>fabids</taxon>
        <taxon>Malpighiales</taxon>
        <taxon>Euphorbiaceae</taxon>
        <taxon>Crotonoideae</taxon>
        <taxon>Manihoteae</taxon>
        <taxon>Manihot</taxon>
    </lineage>
</organism>
<dbReference type="PANTHER" id="PTHR31500:SF68">
    <property type="entry name" value="AT-HOOK MOTIF NUCLEAR-LOCALIZED PROTEIN 14"/>
    <property type="match status" value="1"/>
</dbReference>